<accession>A0AA88D3D3</accession>
<name>A0AA88D3D3_FICCA</name>
<feature type="region of interest" description="Disordered" evidence="3">
    <location>
        <begin position="148"/>
        <end position="217"/>
    </location>
</feature>
<evidence type="ECO:0000313" key="5">
    <source>
        <dbReference type="Proteomes" id="UP001187192"/>
    </source>
</evidence>
<feature type="compositionally biased region" description="Basic and acidic residues" evidence="3">
    <location>
        <begin position="188"/>
        <end position="197"/>
    </location>
</feature>
<dbReference type="PANTHER" id="PTHR13489">
    <property type="entry name" value="MINI-CHROMOSOME MAINTENANCE COMPLEX-BINDING PROTEIN"/>
    <property type="match status" value="1"/>
</dbReference>
<dbReference type="PANTHER" id="PTHR13489:SF0">
    <property type="entry name" value="MINI-CHROMOSOME MAINTENANCE COMPLEX-BINDING PROTEIN"/>
    <property type="match status" value="1"/>
</dbReference>
<evidence type="ECO:0000313" key="4">
    <source>
        <dbReference type="EMBL" id="GMN41156.1"/>
    </source>
</evidence>
<evidence type="ECO:0000256" key="2">
    <source>
        <dbReference type="ARBA" id="ARBA00023242"/>
    </source>
</evidence>
<dbReference type="GO" id="GO:0005634">
    <property type="term" value="C:nucleus"/>
    <property type="evidence" value="ECO:0007669"/>
    <property type="project" value="UniProtKB-SubCell"/>
</dbReference>
<comment type="subcellular location">
    <subcellularLocation>
        <location evidence="1">Nucleus</location>
    </subcellularLocation>
</comment>
<evidence type="ECO:0000256" key="3">
    <source>
        <dbReference type="SAM" id="MobiDB-lite"/>
    </source>
</evidence>
<evidence type="ECO:0008006" key="6">
    <source>
        <dbReference type="Google" id="ProtNLM"/>
    </source>
</evidence>
<dbReference type="Pfam" id="PF09739">
    <property type="entry name" value="MCM_bind"/>
    <property type="match status" value="1"/>
</dbReference>
<sequence>MVGLAYDCLANPLGAVRSTFEKSMSSGADPASFSGGDWGALDVFRNFLFDQDGLSQVPILDHKTVKWIQPYTLVRFRGMIQDMLGNEVYVGAYKDGTVWRTNKYLDFSQAPMDSSADMRIWERRLLYCVPVPGLNSWAESASEATIKRRMELTSQQREKRRRADDEAADDMDLVVSNDAIEGSPSAKKMREDGHPSDSTESQESISQGASSSASFQPNVDMDSLPCLVKIYDTPESDLKLNEIFEFIGVLTFDSQPQLDKDEFDDFENAFMGDALTTLPPSTEVPHLHCFIHRKLAIHDFLQSSPMLEPKPHMVKEIRETLLRHLTDVLGNDCLAAHFVLLHLLSKVQSRVDTLAVGKFSLNLTGLSKETVSVYGTQLSLAIKNLLPFSDYLPLTVGYLNAAPFSPKKDYETNRLITGRLQLAEGTHLIIDETTMGEGNLFSVGVDNTRLLKNLTELQKMEYDFKYYKMEMAADIQLLVLSEGKSCFCPADLVLPFQPTSVGSSEVSIEALDAWRWYLATLRSLPHSIDAEIQNVIENDLVEARRADRNLGTEGFSRLLTMGRLMCMSYGETSLSLEHWQMVKELERLRRERLQ</sequence>
<protein>
    <recommendedName>
        <fullName evidence="6">Mini-chromosome maintenance complex-binding protein</fullName>
    </recommendedName>
</protein>
<proteinExistence type="predicted"/>
<comment type="caution">
    <text evidence="4">The sequence shown here is derived from an EMBL/GenBank/DDBJ whole genome shotgun (WGS) entry which is preliminary data.</text>
</comment>
<evidence type="ECO:0000256" key="1">
    <source>
        <dbReference type="ARBA" id="ARBA00004123"/>
    </source>
</evidence>
<dbReference type="AlphaFoldDB" id="A0AA88D3D3"/>
<dbReference type="GO" id="GO:0006261">
    <property type="term" value="P:DNA-templated DNA replication"/>
    <property type="evidence" value="ECO:0007669"/>
    <property type="project" value="TreeGrafter"/>
</dbReference>
<keyword evidence="5" id="KW-1185">Reference proteome</keyword>
<dbReference type="Proteomes" id="UP001187192">
    <property type="component" value="Unassembled WGS sequence"/>
</dbReference>
<dbReference type="InterPro" id="IPR019140">
    <property type="entry name" value="MCM_complex-bd"/>
</dbReference>
<feature type="compositionally biased region" description="Low complexity" evidence="3">
    <location>
        <begin position="201"/>
        <end position="214"/>
    </location>
</feature>
<reference evidence="4" key="1">
    <citation type="submission" date="2023-07" db="EMBL/GenBank/DDBJ databases">
        <title>draft genome sequence of fig (Ficus carica).</title>
        <authorList>
            <person name="Takahashi T."/>
            <person name="Nishimura K."/>
        </authorList>
    </citation>
    <scope>NUCLEOTIDE SEQUENCE</scope>
</reference>
<organism evidence="4 5">
    <name type="scientific">Ficus carica</name>
    <name type="common">Common fig</name>
    <dbReference type="NCBI Taxonomy" id="3494"/>
    <lineage>
        <taxon>Eukaryota</taxon>
        <taxon>Viridiplantae</taxon>
        <taxon>Streptophyta</taxon>
        <taxon>Embryophyta</taxon>
        <taxon>Tracheophyta</taxon>
        <taxon>Spermatophyta</taxon>
        <taxon>Magnoliopsida</taxon>
        <taxon>eudicotyledons</taxon>
        <taxon>Gunneridae</taxon>
        <taxon>Pentapetalae</taxon>
        <taxon>rosids</taxon>
        <taxon>fabids</taxon>
        <taxon>Rosales</taxon>
        <taxon>Moraceae</taxon>
        <taxon>Ficeae</taxon>
        <taxon>Ficus</taxon>
    </lineage>
</organism>
<gene>
    <name evidence="4" type="ORF">TIFTF001_010377</name>
</gene>
<dbReference type="EMBL" id="BTGU01000012">
    <property type="protein sequence ID" value="GMN41156.1"/>
    <property type="molecule type" value="Genomic_DNA"/>
</dbReference>
<dbReference type="GO" id="GO:0003682">
    <property type="term" value="F:chromatin binding"/>
    <property type="evidence" value="ECO:0007669"/>
    <property type="project" value="TreeGrafter"/>
</dbReference>
<keyword evidence="2" id="KW-0539">Nucleus</keyword>